<dbReference type="InterPro" id="IPR016181">
    <property type="entry name" value="Acyl_CoA_acyltransferase"/>
</dbReference>
<comment type="caution">
    <text evidence="2">The sequence shown here is derived from an EMBL/GenBank/DDBJ whole genome shotgun (WGS) entry which is preliminary data.</text>
</comment>
<dbReference type="Proteomes" id="UP000623467">
    <property type="component" value="Unassembled WGS sequence"/>
</dbReference>
<evidence type="ECO:0000259" key="1">
    <source>
        <dbReference type="Pfam" id="PF13302"/>
    </source>
</evidence>
<dbReference type="InterPro" id="IPR000182">
    <property type="entry name" value="GNAT_dom"/>
</dbReference>
<dbReference type="Pfam" id="PF13302">
    <property type="entry name" value="Acetyltransf_3"/>
    <property type="match status" value="1"/>
</dbReference>
<evidence type="ECO:0000313" key="2">
    <source>
        <dbReference type="EMBL" id="KAF7358969.1"/>
    </source>
</evidence>
<dbReference type="AlphaFoldDB" id="A0A8H6YIP5"/>
<dbReference type="Gene3D" id="3.40.630.30">
    <property type="match status" value="1"/>
</dbReference>
<dbReference type="GO" id="GO:0016747">
    <property type="term" value="F:acyltransferase activity, transferring groups other than amino-acyl groups"/>
    <property type="evidence" value="ECO:0007669"/>
    <property type="project" value="InterPro"/>
</dbReference>
<dbReference type="EMBL" id="JACAZH010000009">
    <property type="protein sequence ID" value="KAF7358969.1"/>
    <property type="molecule type" value="Genomic_DNA"/>
</dbReference>
<keyword evidence="3" id="KW-1185">Reference proteome</keyword>
<evidence type="ECO:0000313" key="3">
    <source>
        <dbReference type="Proteomes" id="UP000623467"/>
    </source>
</evidence>
<feature type="domain" description="N-acetyltransferase" evidence="1">
    <location>
        <begin position="29"/>
        <end position="213"/>
    </location>
</feature>
<keyword evidence="2" id="KW-0808">Transferase</keyword>
<organism evidence="2 3">
    <name type="scientific">Mycena sanguinolenta</name>
    <dbReference type="NCBI Taxonomy" id="230812"/>
    <lineage>
        <taxon>Eukaryota</taxon>
        <taxon>Fungi</taxon>
        <taxon>Dikarya</taxon>
        <taxon>Basidiomycota</taxon>
        <taxon>Agaricomycotina</taxon>
        <taxon>Agaricomycetes</taxon>
        <taxon>Agaricomycetidae</taxon>
        <taxon>Agaricales</taxon>
        <taxon>Marasmiineae</taxon>
        <taxon>Mycenaceae</taxon>
        <taxon>Mycena</taxon>
    </lineage>
</organism>
<dbReference type="OrthoDB" id="630895at2759"/>
<proteinExistence type="predicted"/>
<dbReference type="SUPFAM" id="SSF55729">
    <property type="entry name" value="Acyl-CoA N-acyltransferases (Nat)"/>
    <property type="match status" value="1"/>
</dbReference>
<gene>
    <name evidence="2" type="ORF">MSAN_01237300</name>
</gene>
<reference evidence="2" key="1">
    <citation type="submission" date="2020-05" db="EMBL/GenBank/DDBJ databases">
        <title>Mycena genomes resolve the evolution of fungal bioluminescence.</title>
        <authorList>
            <person name="Tsai I.J."/>
        </authorList>
    </citation>
    <scope>NUCLEOTIDE SEQUENCE</scope>
    <source>
        <strain evidence="2">160909Yilan</strain>
    </source>
</reference>
<protein>
    <submittedName>
        <fullName evidence="2">N-acetyltransferase domain-containing protein</fullName>
    </submittedName>
</protein>
<name>A0A8H6YIP5_9AGAR</name>
<sequence>MTSSQFSPLERNPTTGELFLRLSSPYENIILTPPRTSDAAAIAAIMNDPAVHPWLARLGATFSLEDAEKLVEEFKLASDSVIEALEDAARTAQALVITQNCPVRSIRELQPDGTDVYIGNIAFKRCTWPEVQGSERDRLMAENNAKPTGDPKIIWQVSDFLASSHHRRGIMTVVLGTMLKEWAIPRMRVHCLHVSVFTGNNGSVRVFEKNGFVLVGTLEDCIEIRGEKRSLHILDWKHVAE</sequence>
<accession>A0A8H6YIP5</accession>
<dbReference type="PANTHER" id="PTHR43328">
    <property type="entry name" value="ACETYLTRANSFERASE-RELATED"/>
    <property type="match status" value="1"/>
</dbReference>
<dbReference type="PANTHER" id="PTHR43328:SF1">
    <property type="entry name" value="N-ACETYLTRANSFERASE DOMAIN-CONTAINING PROTEIN"/>
    <property type="match status" value="1"/>
</dbReference>